<proteinExistence type="predicted"/>
<reference evidence="1" key="2">
    <citation type="submission" date="2021-03" db="UniProtKB">
        <authorList>
            <consortium name="EnsemblPlants"/>
        </authorList>
    </citation>
    <scope>IDENTIFICATION</scope>
</reference>
<evidence type="ECO:0000313" key="2">
    <source>
        <dbReference type="Proteomes" id="UP000596661"/>
    </source>
</evidence>
<name>A0A803PGU9_CANSA</name>
<keyword evidence="2" id="KW-1185">Reference proteome</keyword>
<reference evidence="1" key="1">
    <citation type="submission" date="2018-11" db="EMBL/GenBank/DDBJ databases">
        <authorList>
            <person name="Grassa J C."/>
        </authorList>
    </citation>
    <scope>NUCLEOTIDE SEQUENCE [LARGE SCALE GENOMIC DNA]</scope>
</reference>
<organism evidence="1 2">
    <name type="scientific">Cannabis sativa</name>
    <name type="common">Hemp</name>
    <name type="synonym">Marijuana</name>
    <dbReference type="NCBI Taxonomy" id="3483"/>
    <lineage>
        <taxon>Eukaryota</taxon>
        <taxon>Viridiplantae</taxon>
        <taxon>Streptophyta</taxon>
        <taxon>Embryophyta</taxon>
        <taxon>Tracheophyta</taxon>
        <taxon>Spermatophyta</taxon>
        <taxon>Magnoliopsida</taxon>
        <taxon>eudicotyledons</taxon>
        <taxon>Gunneridae</taxon>
        <taxon>Pentapetalae</taxon>
        <taxon>rosids</taxon>
        <taxon>fabids</taxon>
        <taxon>Rosales</taxon>
        <taxon>Cannabaceae</taxon>
        <taxon>Cannabis</taxon>
    </lineage>
</organism>
<dbReference type="Gramene" id="evm.model.04.255">
    <property type="protein sequence ID" value="cds.evm.model.04.255"/>
    <property type="gene ID" value="evm.TU.04.255"/>
</dbReference>
<dbReference type="Proteomes" id="UP000596661">
    <property type="component" value="Chromosome 4"/>
</dbReference>
<dbReference type="EnsemblPlants" id="evm.model.04.255">
    <property type="protein sequence ID" value="cds.evm.model.04.255"/>
    <property type="gene ID" value="evm.TU.04.255"/>
</dbReference>
<dbReference type="EMBL" id="UZAU01000358">
    <property type="status" value="NOT_ANNOTATED_CDS"/>
    <property type="molecule type" value="Genomic_DNA"/>
</dbReference>
<evidence type="ECO:0000313" key="1">
    <source>
        <dbReference type="EnsemblPlants" id="cds.evm.model.04.255"/>
    </source>
</evidence>
<protein>
    <submittedName>
        <fullName evidence="1">Uncharacterized protein</fullName>
    </submittedName>
</protein>
<sequence length="73" mass="7893">MAGEVQAIPMALHWAKTESMAKCGPFIRASVAEVVAIRVGLYSPLELLLNLIVNVKSNVLYDVLAIAYSVQCC</sequence>
<accession>A0A803PGU9</accession>
<dbReference type="AlphaFoldDB" id="A0A803PGU9"/>